<evidence type="ECO:0000256" key="2">
    <source>
        <dbReference type="ARBA" id="ARBA00009726"/>
    </source>
</evidence>
<keyword evidence="5" id="KW-0547">Nucleotide-binding</keyword>
<evidence type="ECO:0000256" key="1">
    <source>
        <dbReference type="ARBA" id="ARBA00004141"/>
    </source>
</evidence>
<feature type="transmembrane region" description="Helical" evidence="9">
    <location>
        <begin position="225"/>
        <end position="244"/>
    </location>
</feature>
<accession>A0A7S0I2K4</accession>
<feature type="transmembrane region" description="Helical" evidence="9">
    <location>
        <begin position="146"/>
        <end position="168"/>
    </location>
</feature>
<evidence type="ECO:0000256" key="5">
    <source>
        <dbReference type="ARBA" id="ARBA00022741"/>
    </source>
</evidence>
<evidence type="ECO:0000313" key="11">
    <source>
        <dbReference type="EMBL" id="CAD8509050.1"/>
    </source>
</evidence>
<dbReference type="PANTHER" id="PTHR24223:SF456">
    <property type="entry name" value="MULTIDRUG RESISTANCE-ASSOCIATED PROTEIN LETHAL(2)03659"/>
    <property type="match status" value="1"/>
</dbReference>
<dbReference type="AlphaFoldDB" id="A0A7S0I2K4"/>
<dbReference type="InterPro" id="IPR011527">
    <property type="entry name" value="ABC1_TM_dom"/>
</dbReference>
<evidence type="ECO:0000256" key="3">
    <source>
        <dbReference type="ARBA" id="ARBA00022448"/>
    </source>
</evidence>
<organism evidence="11">
    <name type="scientific">Phaeocystis antarctica</name>
    <dbReference type="NCBI Taxonomy" id="33657"/>
    <lineage>
        <taxon>Eukaryota</taxon>
        <taxon>Haptista</taxon>
        <taxon>Haptophyta</taxon>
        <taxon>Prymnesiophyceae</taxon>
        <taxon>Phaeocystales</taxon>
        <taxon>Phaeocystaceae</taxon>
        <taxon>Phaeocystis</taxon>
    </lineage>
</organism>
<dbReference type="InterPro" id="IPR036640">
    <property type="entry name" value="ABC1_TM_sf"/>
</dbReference>
<evidence type="ECO:0000259" key="10">
    <source>
        <dbReference type="PROSITE" id="PS50929"/>
    </source>
</evidence>
<keyword evidence="7 9" id="KW-1133">Transmembrane helix</keyword>
<dbReference type="PROSITE" id="PS50929">
    <property type="entry name" value="ABC_TM1F"/>
    <property type="match status" value="1"/>
</dbReference>
<keyword evidence="3" id="KW-0813">Transport</keyword>
<dbReference type="PANTHER" id="PTHR24223">
    <property type="entry name" value="ATP-BINDING CASSETTE SUB-FAMILY C"/>
    <property type="match status" value="1"/>
</dbReference>
<comment type="similarity">
    <text evidence="2">Belongs to the ABC transporter superfamily. ABCC family. Conjugate transporter (TC 3.A.1.208) subfamily.</text>
</comment>
<evidence type="ECO:0000256" key="9">
    <source>
        <dbReference type="SAM" id="Phobius"/>
    </source>
</evidence>
<dbReference type="GO" id="GO:0005524">
    <property type="term" value="F:ATP binding"/>
    <property type="evidence" value="ECO:0007669"/>
    <property type="project" value="UniProtKB-KW"/>
</dbReference>
<dbReference type="EMBL" id="HBEP01034866">
    <property type="protein sequence ID" value="CAD8509050.1"/>
    <property type="molecule type" value="Transcribed_RNA"/>
</dbReference>
<gene>
    <name evidence="11" type="ORF">PANT1444_LOCUS19747</name>
</gene>
<keyword evidence="6" id="KW-0067">ATP-binding</keyword>
<sequence length="255" mass="27601">MSPGNGKAKEESAAIDNPADGLAHASLLSKLTFRWVFTLIALGRTRPLVEGDLPQTPKPERASALYESLESRWQHELQRSSSPSFARALFFNMLPALVPAGLTALGNSTAKIAQALALGKLVNILARRGEEASSGEEASNVEPEMIAWAAAIAVTSVVAILCSQHYFFFAHRIGLRARVATVGILFHKSLRLSMDSLAQTSIGHVVTLASSDVEKFQLSFAMGTYLWLAPLEVIVVLTIGLNVVRCSMWRSRGWG</sequence>
<dbReference type="GO" id="GO:0016020">
    <property type="term" value="C:membrane"/>
    <property type="evidence" value="ECO:0007669"/>
    <property type="project" value="UniProtKB-SubCell"/>
</dbReference>
<dbReference type="SUPFAM" id="SSF90123">
    <property type="entry name" value="ABC transporter transmembrane region"/>
    <property type="match status" value="1"/>
</dbReference>
<dbReference type="GO" id="GO:0140359">
    <property type="term" value="F:ABC-type transporter activity"/>
    <property type="evidence" value="ECO:0007669"/>
    <property type="project" value="InterPro"/>
</dbReference>
<protein>
    <recommendedName>
        <fullName evidence="10">ABC transmembrane type-1 domain-containing protein</fullName>
    </recommendedName>
</protein>
<evidence type="ECO:0000256" key="8">
    <source>
        <dbReference type="ARBA" id="ARBA00023136"/>
    </source>
</evidence>
<reference evidence="11" key="1">
    <citation type="submission" date="2021-01" db="EMBL/GenBank/DDBJ databases">
        <authorList>
            <person name="Corre E."/>
            <person name="Pelletier E."/>
            <person name="Niang G."/>
            <person name="Scheremetjew M."/>
            <person name="Finn R."/>
            <person name="Kale V."/>
            <person name="Holt S."/>
            <person name="Cochrane G."/>
            <person name="Meng A."/>
            <person name="Brown T."/>
            <person name="Cohen L."/>
        </authorList>
    </citation>
    <scope>NUCLEOTIDE SEQUENCE</scope>
    <source>
        <strain evidence="11">CCMP1374</strain>
    </source>
</reference>
<name>A0A7S0I2K4_9EUKA</name>
<keyword evidence="4 9" id="KW-0812">Transmembrane</keyword>
<proteinExistence type="inferred from homology"/>
<evidence type="ECO:0000256" key="6">
    <source>
        <dbReference type="ARBA" id="ARBA00022840"/>
    </source>
</evidence>
<dbReference type="Gene3D" id="1.20.1560.10">
    <property type="entry name" value="ABC transporter type 1, transmembrane domain"/>
    <property type="match status" value="1"/>
</dbReference>
<dbReference type="Pfam" id="PF00664">
    <property type="entry name" value="ABC_membrane"/>
    <property type="match status" value="1"/>
</dbReference>
<feature type="domain" description="ABC transmembrane type-1" evidence="10">
    <location>
        <begin position="100"/>
        <end position="241"/>
    </location>
</feature>
<evidence type="ECO:0000256" key="4">
    <source>
        <dbReference type="ARBA" id="ARBA00022692"/>
    </source>
</evidence>
<comment type="subcellular location">
    <subcellularLocation>
        <location evidence="1">Membrane</location>
        <topology evidence="1">Multi-pass membrane protein</topology>
    </subcellularLocation>
</comment>
<dbReference type="InterPro" id="IPR050173">
    <property type="entry name" value="ABC_transporter_C-like"/>
</dbReference>
<keyword evidence="8 9" id="KW-0472">Membrane</keyword>
<evidence type="ECO:0000256" key="7">
    <source>
        <dbReference type="ARBA" id="ARBA00022989"/>
    </source>
</evidence>